<reference evidence="1" key="1">
    <citation type="submission" date="2021-06" db="EMBL/GenBank/DDBJ databases">
        <authorList>
            <person name="Kallberg Y."/>
            <person name="Tangrot J."/>
            <person name="Rosling A."/>
        </authorList>
    </citation>
    <scope>NUCLEOTIDE SEQUENCE</scope>
    <source>
        <strain evidence="1">MA461A</strain>
    </source>
</reference>
<gene>
    <name evidence="1" type="ORF">RPERSI_LOCUS35750</name>
</gene>
<dbReference type="EMBL" id="CAJVQC010167123">
    <property type="protein sequence ID" value="CAG8849742.1"/>
    <property type="molecule type" value="Genomic_DNA"/>
</dbReference>
<organism evidence="1 2">
    <name type="scientific">Racocetra persica</name>
    <dbReference type="NCBI Taxonomy" id="160502"/>
    <lineage>
        <taxon>Eukaryota</taxon>
        <taxon>Fungi</taxon>
        <taxon>Fungi incertae sedis</taxon>
        <taxon>Mucoromycota</taxon>
        <taxon>Glomeromycotina</taxon>
        <taxon>Glomeromycetes</taxon>
        <taxon>Diversisporales</taxon>
        <taxon>Gigasporaceae</taxon>
        <taxon>Racocetra</taxon>
    </lineage>
</organism>
<dbReference type="Proteomes" id="UP000789920">
    <property type="component" value="Unassembled WGS sequence"/>
</dbReference>
<proteinExistence type="predicted"/>
<accession>A0ACA9SZA9</accession>
<feature type="non-terminal residue" evidence="1">
    <location>
        <position position="52"/>
    </location>
</feature>
<evidence type="ECO:0000313" key="1">
    <source>
        <dbReference type="EMBL" id="CAG8849742.1"/>
    </source>
</evidence>
<sequence length="52" mass="5852">LYDPMDGIGELRSSGIAHVNSIPVTKKNRILELLKKKTQESSDDKNDLRTIL</sequence>
<comment type="caution">
    <text evidence="1">The sequence shown here is derived from an EMBL/GenBank/DDBJ whole genome shotgun (WGS) entry which is preliminary data.</text>
</comment>
<feature type="non-terminal residue" evidence="1">
    <location>
        <position position="1"/>
    </location>
</feature>
<name>A0ACA9SZA9_9GLOM</name>
<evidence type="ECO:0000313" key="2">
    <source>
        <dbReference type="Proteomes" id="UP000789920"/>
    </source>
</evidence>
<protein>
    <submittedName>
        <fullName evidence="1">33603_t:CDS:1</fullName>
    </submittedName>
</protein>
<keyword evidence="2" id="KW-1185">Reference proteome</keyword>